<feature type="compositionally biased region" description="Basic residues" evidence="1">
    <location>
        <begin position="626"/>
        <end position="635"/>
    </location>
</feature>
<feature type="compositionally biased region" description="Low complexity" evidence="1">
    <location>
        <begin position="207"/>
        <end position="220"/>
    </location>
</feature>
<accession>A0ABN3D5W4</accession>
<evidence type="ECO:0000313" key="3">
    <source>
        <dbReference type="Proteomes" id="UP001499843"/>
    </source>
</evidence>
<evidence type="ECO:0000256" key="1">
    <source>
        <dbReference type="SAM" id="MobiDB-lite"/>
    </source>
</evidence>
<feature type="compositionally biased region" description="Polar residues" evidence="1">
    <location>
        <begin position="9"/>
        <end position="21"/>
    </location>
</feature>
<feature type="region of interest" description="Disordered" evidence="1">
    <location>
        <begin position="579"/>
        <end position="635"/>
    </location>
</feature>
<proteinExistence type="predicted"/>
<feature type="compositionally biased region" description="Basic and acidic residues" evidence="1">
    <location>
        <begin position="496"/>
        <end position="511"/>
    </location>
</feature>
<feature type="compositionally biased region" description="Low complexity" evidence="1">
    <location>
        <begin position="311"/>
        <end position="322"/>
    </location>
</feature>
<evidence type="ECO:0000313" key="2">
    <source>
        <dbReference type="EMBL" id="GAA2220521.1"/>
    </source>
</evidence>
<feature type="region of interest" description="Disordered" evidence="1">
    <location>
        <begin position="311"/>
        <end position="339"/>
    </location>
</feature>
<organism evidence="2 3">
    <name type="scientific">Nonomuraea monospora</name>
    <dbReference type="NCBI Taxonomy" id="568818"/>
    <lineage>
        <taxon>Bacteria</taxon>
        <taxon>Bacillati</taxon>
        <taxon>Actinomycetota</taxon>
        <taxon>Actinomycetes</taxon>
        <taxon>Streptosporangiales</taxon>
        <taxon>Streptosporangiaceae</taxon>
        <taxon>Nonomuraea</taxon>
    </lineage>
</organism>
<reference evidence="3" key="1">
    <citation type="journal article" date="2019" name="Int. J. Syst. Evol. Microbiol.">
        <title>The Global Catalogue of Microorganisms (GCM) 10K type strain sequencing project: providing services to taxonomists for standard genome sequencing and annotation.</title>
        <authorList>
            <consortium name="The Broad Institute Genomics Platform"/>
            <consortium name="The Broad Institute Genome Sequencing Center for Infectious Disease"/>
            <person name="Wu L."/>
            <person name="Ma J."/>
        </authorList>
    </citation>
    <scope>NUCLEOTIDE SEQUENCE [LARGE SCALE GENOMIC DNA]</scope>
    <source>
        <strain evidence="3">JCM 16114</strain>
    </source>
</reference>
<dbReference type="Proteomes" id="UP001499843">
    <property type="component" value="Unassembled WGS sequence"/>
</dbReference>
<gene>
    <name evidence="2" type="ORF">GCM10009850_122440</name>
</gene>
<keyword evidence="3" id="KW-1185">Reference proteome</keyword>
<name>A0ABN3D5W4_9ACTN</name>
<feature type="region of interest" description="Disordered" evidence="1">
    <location>
        <begin position="388"/>
        <end position="524"/>
    </location>
</feature>
<comment type="caution">
    <text evidence="2">The sequence shown here is derived from an EMBL/GenBank/DDBJ whole genome shotgun (WGS) entry which is preliminary data.</text>
</comment>
<feature type="region of interest" description="Disordered" evidence="1">
    <location>
        <begin position="1"/>
        <end position="21"/>
    </location>
</feature>
<protein>
    <submittedName>
        <fullName evidence="2">Uncharacterized protein</fullName>
    </submittedName>
</protein>
<dbReference type="EMBL" id="BAAAQX010000091">
    <property type="protein sequence ID" value="GAA2220521.1"/>
    <property type="molecule type" value="Genomic_DNA"/>
</dbReference>
<sequence>MGLYVDGPSTPSQRIASGGANQTLSGTFDAGAAPNGTFTVTLKGEITGNRYATSTFKLRRPAEAPGGVNASRQGTGKVLVTWSKGSEPDLQSYEVSNTQSGVVGRLSADSACSGSSCKAVLAVPSKAAGQKVGFSVKAFRGDGDGGSVGSGDSAAAYVTFPAPPAAQPTKKATESAQAPKNRDADAQGAEALPTLPARKPKAVSSSKPTTATARKPTTTKLPDIPDADPSGNLPIPTAGDDQGENGGLVPADAKDEADEAPVQSDGVKAQSSESSIGNIGQYGLYVAGGILLLLLGAHAGAWARRRALATGPAGGPAAPAVGTGMGTGMGTGTTATTTAAGAGTRSAGAALVHDAHTGPQVVAEEDVSTSPVRGAVRRPAVILAVAKTRIPEQPAQPSPPSQASGSGAERSPLGARDQQAGREGGSSLDGRRRWPGEGAESPLGAASGVESPMGSAAAEPSRRVGAGVPPYGATPGRQEGLASDRMGGKGLAVERMGGKERAEHASGRVRGEGAGGGGVVPKYGAGEELVGGVRGRQEDRDVQQGPLHIALPSSAVTDVPESTEPTVAPAVRLEERWDDYLPPSPRSMEDSGFWERPQPGAADFWAADSEGDDSGDGKGGDGRTYVGRRHRGGES</sequence>
<feature type="region of interest" description="Disordered" evidence="1">
    <location>
        <begin position="162"/>
        <end position="273"/>
    </location>
</feature>